<sequence>MQTMHIKMYKFVCILLVYIIVAVFAQQQECQGVKIIYPKPDSNIQEQDLTYFILGNSEEKDVGYLVQVDIVQDTNKVVNTWKGHDELLRVTAIQQDLSQLSKQASPNTFWFRATIEQDGRECQIESGKFKMTS</sequence>
<feature type="signal peptide" evidence="1">
    <location>
        <begin position="1"/>
        <end position="25"/>
    </location>
</feature>
<organism evidence="2">
    <name type="scientific">Rhizopus microsporus var. microsporus</name>
    <dbReference type="NCBI Taxonomy" id="86635"/>
    <lineage>
        <taxon>Eukaryota</taxon>
        <taxon>Fungi</taxon>
        <taxon>Fungi incertae sedis</taxon>
        <taxon>Mucoromycota</taxon>
        <taxon>Mucoromycotina</taxon>
        <taxon>Mucoromycetes</taxon>
        <taxon>Mucorales</taxon>
        <taxon>Mucorineae</taxon>
        <taxon>Rhizopodaceae</taxon>
        <taxon>Rhizopus</taxon>
    </lineage>
</organism>
<dbReference type="AlphaFoldDB" id="A0A1X0R9N6"/>
<dbReference type="VEuPathDB" id="FungiDB:BCV72DRAFT_83284"/>
<dbReference type="Proteomes" id="UP000242414">
    <property type="component" value="Unassembled WGS sequence"/>
</dbReference>
<dbReference type="EMBL" id="KV921884">
    <property type="protein sequence ID" value="ORE08777.1"/>
    <property type="molecule type" value="Genomic_DNA"/>
</dbReference>
<reference evidence="2" key="1">
    <citation type="journal article" date="2016" name="Proc. Natl. Acad. Sci. U.S.A.">
        <title>Lipid metabolic changes in an early divergent fungus govern the establishment of a mutualistic symbiosis with endobacteria.</title>
        <authorList>
            <person name="Lastovetsky O.A."/>
            <person name="Gaspar M.L."/>
            <person name="Mondo S.J."/>
            <person name="LaButti K.M."/>
            <person name="Sandor L."/>
            <person name="Grigoriev I.V."/>
            <person name="Henry S.A."/>
            <person name="Pawlowska T.E."/>
        </authorList>
    </citation>
    <scope>NUCLEOTIDE SEQUENCE [LARGE SCALE GENOMIC DNA]</scope>
    <source>
        <strain evidence="2">ATCC 52814</strain>
    </source>
</reference>
<protein>
    <submittedName>
        <fullName evidence="2">Uncharacterized protein</fullName>
    </submittedName>
</protein>
<keyword evidence="1" id="KW-0732">Signal</keyword>
<dbReference type="OrthoDB" id="2249545at2759"/>
<proteinExistence type="predicted"/>
<name>A0A1X0R9N6_RHIZD</name>
<evidence type="ECO:0000313" key="2">
    <source>
        <dbReference type="EMBL" id="ORE08777.1"/>
    </source>
</evidence>
<accession>A0A1X0R9N6</accession>
<feature type="chain" id="PRO_5012168058" evidence="1">
    <location>
        <begin position="26"/>
        <end position="133"/>
    </location>
</feature>
<gene>
    <name evidence="2" type="ORF">BCV72DRAFT_83284</name>
</gene>
<evidence type="ECO:0000256" key="1">
    <source>
        <dbReference type="SAM" id="SignalP"/>
    </source>
</evidence>